<dbReference type="EMBL" id="CAADFR010000005">
    <property type="protein sequence ID" value="VFK36793.1"/>
    <property type="molecule type" value="Genomic_DNA"/>
</dbReference>
<proteinExistence type="predicted"/>
<evidence type="ECO:0000313" key="3">
    <source>
        <dbReference type="EMBL" id="VFK78350.1"/>
    </source>
</evidence>
<protein>
    <submittedName>
        <fullName evidence="1">Uncharacterized protein</fullName>
    </submittedName>
</protein>
<accession>A0A450Y5J0</accession>
<dbReference type="EMBL" id="CAADFU010000006">
    <property type="protein sequence ID" value="VFK40426.1"/>
    <property type="molecule type" value="Genomic_DNA"/>
</dbReference>
<gene>
    <name evidence="3" type="ORF">BECKSD772D_GA0070982_101227</name>
    <name evidence="2" type="ORF">BECKSD772E_GA0070983_100643</name>
    <name evidence="1" type="ORF">BECKSD772F_GA0070984_100543</name>
</gene>
<organism evidence="1">
    <name type="scientific">Candidatus Kentrum sp. SD</name>
    <dbReference type="NCBI Taxonomy" id="2126332"/>
    <lineage>
        <taxon>Bacteria</taxon>
        <taxon>Pseudomonadati</taxon>
        <taxon>Pseudomonadota</taxon>
        <taxon>Gammaproteobacteria</taxon>
        <taxon>Candidatus Kentrum</taxon>
    </lineage>
</organism>
<sequence>MHKANTRGFPTLRREIRRENPRNLFTWSIPNPSRDIKSRTVTNKVSDENINPNASRSAMFFY</sequence>
<evidence type="ECO:0000313" key="2">
    <source>
        <dbReference type="EMBL" id="VFK40426.1"/>
    </source>
</evidence>
<dbReference type="AlphaFoldDB" id="A0A450Y5J0"/>
<dbReference type="EMBL" id="CAADHB010000012">
    <property type="protein sequence ID" value="VFK78350.1"/>
    <property type="molecule type" value="Genomic_DNA"/>
</dbReference>
<evidence type="ECO:0000313" key="1">
    <source>
        <dbReference type="EMBL" id="VFK36793.1"/>
    </source>
</evidence>
<name>A0A450Y5J0_9GAMM</name>
<reference evidence="1" key="1">
    <citation type="submission" date="2019-02" db="EMBL/GenBank/DDBJ databases">
        <authorList>
            <person name="Gruber-Vodicka R. H."/>
            <person name="Seah K. B. B."/>
        </authorList>
    </citation>
    <scope>NUCLEOTIDE SEQUENCE</scope>
    <source>
        <strain evidence="3">BECK_S127</strain>
        <strain evidence="2">BECK_S1320</strain>
        <strain evidence="1">BECK_S1321</strain>
    </source>
</reference>